<keyword evidence="3" id="KW-1015">Disulfide bond</keyword>
<dbReference type="SMART" id="SM00089">
    <property type="entry name" value="PKD"/>
    <property type="match status" value="4"/>
</dbReference>
<feature type="region of interest" description="Disordered" evidence="6">
    <location>
        <begin position="1837"/>
        <end position="1864"/>
    </location>
</feature>
<dbReference type="PANTHER" id="PTHR11640:SF31">
    <property type="entry name" value="IRREGULAR CHIASM C-ROUGHEST PROTEIN-RELATED"/>
    <property type="match status" value="1"/>
</dbReference>
<feature type="transmembrane region" description="Helical" evidence="7">
    <location>
        <begin position="1874"/>
        <end position="1895"/>
    </location>
</feature>
<dbReference type="Pfam" id="PF05345">
    <property type="entry name" value="He_PIG"/>
    <property type="match status" value="5"/>
</dbReference>
<dbReference type="SUPFAM" id="SSF49313">
    <property type="entry name" value="Cadherin-like"/>
    <property type="match status" value="7"/>
</dbReference>
<dbReference type="InterPro" id="IPR022409">
    <property type="entry name" value="PKD/Chitinase_dom"/>
</dbReference>
<dbReference type="GO" id="GO:0005911">
    <property type="term" value="C:cell-cell junction"/>
    <property type="evidence" value="ECO:0007669"/>
    <property type="project" value="TreeGrafter"/>
</dbReference>
<dbReference type="EMBL" id="SHLC01000001">
    <property type="protein sequence ID" value="RZU63744.1"/>
    <property type="molecule type" value="Genomic_DNA"/>
</dbReference>
<keyword evidence="2 7" id="KW-0472">Membrane</keyword>
<dbReference type="InterPro" id="IPR007110">
    <property type="entry name" value="Ig-like_dom"/>
</dbReference>
<dbReference type="InterPro" id="IPR051275">
    <property type="entry name" value="Cell_adhesion_signaling"/>
</dbReference>
<protein>
    <recommendedName>
        <fullName evidence="8">Ig-like domain-containing protein</fullName>
    </recommendedName>
</protein>
<dbReference type="InterPro" id="IPR036179">
    <property type="entry name" value="Ig-like_dom_sf"/>
</dbReference>
<dbReference type="PANTHER" id="PTHR11640">
    <property type="entry name" value="NEPHRIN"/>
    <property type="match status" value="1"/>
</dbReference>
<feature type="transmembrane region" description="Helical" evidence="7">
    <location>
        <begin position="52"/>
        <end position="80"/>
    </location>
</feature>
<reference evidence="9 10" key="1">
    <citation type="submission" date="2019-02" db="EMBL/GenBank/DDBJ databases">
        <title>Sequencing the genomes of 1000 actinobacteria strains.</title>
        <authorList>
            <person name="Klenk H.-P."/>
        </authorList>
    </citation>
    <scope>NUCLEOTIDE SEQUENCE [LARGE SCALE GENOMIC DNA]</scope>
    <source>
        <strain evidence="9 10">DSM 18319</strain>
    </source>
</reference>
<dbReference type="GO" id="GO:0050839">
    <property type="term" value="F:cell adhesion molecule binding"/>
    <property type="evidence" value="ECO:0007669"/>
    <property type="project" value="TreeGrafter"/>
</dbReference>
<feature type="compositionally biased region" description="Gly residues" evidence="6">
    <location>
        <begin position="1844"/>
        <end position="1855"/>
    </location>
</feature>
<dbReference type="Gene3D" id="2.60.40.10">
    <property type="entry name" value="Immunoglobulins"/>
    <property type="match status" value="11"/>
</dbReference>
<dbReference type="SUPFAM" id="SSF48726">
    <property type="entry name" value="Immunoglobulin"/>
    <property type="match status" value="2"/>
</dbReference>
<dbReference type="InterPro" id="IPR011050">
    <property type="entry name" value="Pectin_lyase_fold/virulence"/>
</dbReference>
<dbReference type="GO" id="GO:0005886">
    <property type="term" value="C:plasma membrane"/>
    <property type="evidence" value="ECO:0007669"/>
    <property type="project" value="TreeGrafter"/>
</dbReference>
<evidence type="ECO:0000259" key="8">
    <source>
        <dbReference type="PROSITE" id="PS50835"/>
    </source>
</evidence>
<keyword evidence="10" id="KW-1185">Reference proteome</keyword>
<comment type="subcellular location">
    <subcellularLocation>
        <location evidence="1">Membrane</location>
        <topology evidence="1">Single-pass type I membrane protein</topology>
    </subcellularLocation>
</comment>
<dbReference type="GO" id="GO:0005509">
    <property type="term" value="F:calcium ion binding"/>
    <property type="evidence" value="ECO:0007669"/>
    <property type="project" value="InterPro"/>
</dbReference>
<dbReference type="GO" id="GO:0098609">
    <property type="term" value="P:cell-cell adhesion"/>
    <property type="evidence" value="ECO:0007669"/>
    <property type="project" value="TreeGrafter"/>
</dbReference>
<dbReference type="GO" id="GO:0005975">
    <property type="term" value="P:carbohydrate metabolic process"/>
    <property type="evidence" value="ECO:0007669"/>
    <property type="project" value="UniProtKB-ARBA"/>
</dbReference>
<comment type="caution">
    <text evidence="9">The sequence shown here is derived from an EMBL/GenBank/DDBJ whole genome shotgun (WGS) entry which is preliminary data.</text>
</comment>
<evidence type="ECO:0000256" key="7">
    <source>
        <dbReference type="SAM" id="Phobius"/>
    </source>
</evidence>
<gene>
    <name evidence="9" type="ORF">EV379_0033</name>
</gene>
<name>A0A4Q8AHE6_9MICO</name>
<dbReference type="PROSITE" id="PS50835">
    <property type="entry name" value="IG_LIKE"/>
    <property type="match status" value="1"/>
</dbReference>
<keyword evidence="4" id="KW-0325">Glycoprotein</keyword>
<evidence type="ECO:0000256" key="5">
    <source>
        <dbReference type="ARBA" id="ARBA00023319"/>
    </source>
</evidence>
<evidence type="ECO:0000256" key="4">
    <source>
        <dbReference type="ARBA" id="ARBA00023180"/>
    </source>
</evidence>
<evidence type="ECO:0000256" key="6">
    <source>
        <dbReference type="SAM" id="MobiDB-lite"/>
    </source>
</evidence>
<organism evidence="9 10">
    <name type="scientific">Microterricola gilva</name>
    <dbReference type="NCBI Taxonomy" id="393267"/>
    <lineage>
        <taxon>Bacteria</taxon>
        <taxon>Bacillati</taxon>
        <taxon>Actinomycetota</taxon>
        <taxon>Actinomycetes</taxon>
        <taxon>Micrococcales</taxon>
        <taxon>Microbacteriaceae</taxon>
        <taxon>Microterricola</taxon>
    </lineage>
</organism>
<sequence length="1904" mass="184048">MLTLLDTVHLSTPGGVSCPFPSLAPIPESADTHMIPTPTVGHSVRSRAYRALALATVVTLAIGGAVVGVAAPAVAAPAAWTVTSTEDNGNPASCTNPAITVPIEPTLRDAVCAANNRGADSTTITLQAGNYQLSAGNGSLLLGKNSGSNITLQGPSDRSAKIIGDGQTSVLVLDPDLVGGVTTTITGITITGGVGNAFGGGGILGGSAGAGGSGDTLTITNSTITDSRANTTGSATNAPGGGIQFIGGQLSISDSTISDNDSGTSGGGGVAYAATEVVNQKFLVSNTVFSGNSARSNDIAAIGGGAIEFSAGQSPTAVEAKITDSTFSANTVAGAAGKPARGGAILQNSGTLEITGTRFAANTITGAAPAAGAAIHVAGGTLNAHFNSFIGNTGTNANAVVDGDGTTGGIVVNAENNWWNCNRLAVGATGCDTASAGVTAEPSLALSVSANPVLIPLGSSTAVLTASVLKNSTGGVISPASLRIFSDATVAWSGVLPNGATISASSTPLTGGTANTSFDAHALRGPASVTAGLGNAKAVASFGMAKVPEFPGLVNLDATIGVPVSATVRSDGYPFPALTVSGVALPAGLTFVDNGNGTATISGTPSATGITNTSLTAVNSVGTTPQAYTVTVRQPVAFTSAPAATFTVDQPGTHTISTTGFPLSALVTSGAALPGGVSVTGGAAGQATALLSGTPAAGSGGVYALSFTRNNGRDADVAQNFTLTVNEKPAFSSPPSGALHVGDATNLSFAAGGGYPNDAKVTLAGALPAGVTTVVDPERGVTGLQGTPDAGAGGVYTITLTATNSAGLSVPQTVTLTVNEDAYISVEPGDAAVLVGNTASFTVGVGGYPAPSGVWQRSTNNGLSWTDLLETGPTLTVATSQADNGSVYRYFVTLAAKSRAALLTVGTGPVIGSAGAASWAVDSAEHSFDVFASGIPDATITVTPTAPATVPGWLSVGTSEGGRLTISGTPPVGAGGVYVFDVAASNVFGTTAASTLSITVLEAPVINAPSGLSLEGGTPMSSLSVTASGGYPVSASLELDPSSTIPAGVNVAPGGNDDAFTLSGTPTVGGDYVLTFTAKNSPTGPASTVQLPIRVTTAPIITAPNAIELALGGSDFAQITVTPGFPTATTMGLIGAPSGFSLTGSAPDSYRLAADATVAAGDYSFQLRAWNGVLASTKNISVTVRQAPAVTVQPLPQTVTAGAMATFTATASAAVPSTGTMTAQWQRSGDGSTWTDVPGGTLNAGVASLSFTATQLMSGAQYRVVVTDGASATSAAATLTVGTPPQLTSAASAPFEVGIAGSVTVTATGTPTPAISAGGLPAGLGFVDNGNGIATISGTPEPGTGGTHTVTIGAANGFGVDAAQPLDVVIAEKPAITSASTATAPAGAPLSFTVTSSAGYPGAVTLALGGTLPTGVSYVDNGDGTATIAGTPAAATGGDYALTLTATNGAGSSAQSFTLTVTEDPAITSADAATIGVGSAATFTVTSSPGHSGAVTLTEGGALPAGVTFTDNGDGTATFGGAAAVGTGGAYPLTLTATNGTGSSAQSFTLTVTEDPAITSADAATITVGDPATVTVTSSPGYSGAVELSVTGALPKGVTFTDNGDGTAVLGGTPKAGSGGDYALALKVKNASGAVTQAFALTVTEKPAIGSADSVLVKRGVLSSFAVTTDGGFPHAITLAITGALPDGLSFSDAGDGTASIRGTTTAPAGDYPVTLTATNAAGLRTTQTLTVTLEELPVVMPPATVPGGSGALEGVPADATPGTTLDVSAFGFAPDSPVVFSIYSSPTVLATVTADAAGVARATVTIPAGYSGTHSIVASGTSPTGNVLFMRSDVTVTADDGGTDPGGNPGGTPGGEKPATGAGLPASGFDGGALFTAALALLLIGGAVVVTAVLRRRRTRTGD</sequence>
<evidence type="ECO:0000256" key="2">
    <source>
        <dbReference type="ARBA" id="ARBA00023136"/>
    </source>
</evidence>
<keyword evidence="5" id="KW-0393">Immunoglobulin domain</keyword>
<keyword evidence="7" id="KW-1133">Transmembrane helix</keyword>
<dbReference type="InterPro" id="IPR015919">
    <property type="entry name" value="Cadherin-like_sf"/>
</dbReference>
<dbReference type="Proteomes" id="UP000291483">
    <property type="component" value="Unassembled WGS sequence"/>
</dbReference>
<keyword evidence="7" id="KW-0812">Transmembrane</keyword>
<evidence type="ECO:0000256" key="1">
    <source>
        <dbReference type="ARBA" id="ARBA00004479"/>
    </source>
</evidence>
<evidence type="ECO:0000313" key="10">
    <source>
        <dbReference type="Proteomes" id="UP000291483"/>
    </source>
</evidence>
<accession>A0A4Q8AHE6</accession>
<proteinExistence type="predicted"/>
<dbReference type="SUPFAM" id="SSF51126">
    <property type="entry name" value="Pectin lyase-like"/>
    <property type="match status" value="1"/>
</dbReference>
<dbReference type="InterPro" id="IPR013783">
    <property type="entry name" value="Ig-like_fold"/>
</dbReference>
<feature type="domain" description="Ig-like" evidence="8">
    <location>
        <begin position="1188"/>
        <end position="1280"/>
    </location>
</feature>
<evidence type="ECO:0000256" key="3">
    <source>
        <dbReference type="ARBA" id="ARBA00023157"/>
    </source>
</evidence>
<evidence type="ECO:0000313" key="9">
    <source>
        <dbReference type="EMBL" id="RZU63744.1"/>
    </source>
</evidence>